<evidence type="ECO:0000256" key="2">
    <source>
        <dbReference type="ARBA" id="ARBA00004613"/>
    </source>
</evidence>
<dbReference type="Pfam" id="PF00460">
    <property type="entry name" value="Flg_bb_rod"/>
    <property type="match status" value="1"/>
</dbReference>
<evidence type="ECO:0000256" key="3">
    <source>
        <dbReference type="ARBA" id="ARBA00009677"/>
    </source>
</evidence>
<protein>
    <recommendedName>
        <fullName evidence="4">Flagellar hook-associated protein 1</fullName>
    </recommendedName>
</protein>
<keyword evidence="10" id="KW-0969">Cilium</keyword>
<dbReference type="EMBL" id="JBHUOR010000142">
    <property type="protein sequence ID" value="MFD2870618.1"/>
    <property type="molecule type" value="Genomic_DNA"/>
</dbReference>
<evidence type="ECO:0000256" key="5">
    <source>
        <dbReference type="ARBA" id="ARBA00022525"/>
    </source>
</evidence>
<sequence>MAISTFMGLETNKRGLTAQQTALYTVGHNISNANTVGYTRQRVNLEATHGFPGVGMNAPMLAGHLGTGVTSQSITRVRNEFVDKQYRQETNNLGYWSQRTDAISQLEDIVSEPSEYGLNASYNDFYSAWQELANNPSSAAARQVVYTKAAHLASSFNYMNKQMTQVQANLKSEAINTVDKINSILEQITALNNQIKQVEPNGYIPNDIYDARDVLIDELSNYIPVTTERTYSGGLATDDSEGALQIYMVLEDGSKQALVSAEKSGTVQNYNGQQRELYGNFVATKLTLTTVQQNADGTVATDANGNPVTKALTSSEQFEAIYGITFEKSAATESLTATETTDANGVVTVTYKKGENEIASVTGGVLTVKLADANGTPYPGTLDPVTNKITLALDAGTKMEITPTYDTSTPPKLIGATAQTLTAPKNIEASKLQDNKGKLESYFDLYGTTNGTTTLEVPLKYDVDANGNYIYVNVERQTVADTANQKNVLHVSGYFSDKLSDLDKLANEFANAFNAIHSQSYGLSTDGISNSPTNLDFFNYASNTDASGAVLGKNFITAANISVNDKMKDFNNIAASDQNNEEGNGNVALKLSNLKTTAISGLNSASAGKFYESMLADIGTEGEKAVKNAYNSGTLQLAIENRRASENSVSLDEEMTNMIMFQQAYNASARMMTAIDEILDKVINGMGRVGL</sequence>
<dbReference type="Pfam" id="PF06429">
    <property type="entry name" value="Flg_bbr_C"/>
    <property type="match status" value="1"/>
</dbReference>
<dbReference type="Pfam" id="PF22638">
    <property type="entry name" value="FlgK_D1"/>
    <property type="match status" value="1"/>
</dbReference>
<evidence type="ECO:0000256" key="6">
    <source>
        <dbReference type="ARBA" id="ARBA00023143"/>
    </source>
</evidence>
<dbReference type="RefSeq" id="WP_380149238.1">
    <property type="nucleotide sequence ID" value="NZ_JBHUOR010000142.1"/>
</dbReference>
<evidence type="ECO:0000259" key="9">
    <source>
        <dbReference type="Pfam" id="PF22638"/>
    </source>
</evidence>
<feature type="domain" description="Flagellar basal-body/hook protein C-terminal" evidence="8">
    <location>
        <begin position="649"/>
        <end position="684"/>
    </location>
</feature>
<dbReference type="PANTHER" id="PTHR30033:SF1">
    <property type="entry name" value="FLAGELLAR HOOK-ASSOCIATED PROTEIN 1"/>
    <property type="match status" value="1"/>
</dbReference>
<evidence type="ECO:0000259" key="8">
    <source>
        <dbReference type="Pfam" id="PF06429"/>
    </source>
</evidence>
<keyword evidence="10" id="KW-0282">Flagellum</keyword>
<evidence type="ECO:0000259" key="7">
    <source>
        <dbReference type="Pfam" id="PF00460"/>
    </source>
</evidence>
<evidence type="ECO:0000313" key="10">
    <source>
        <dbReference type="EMBL" id="MFD2870618.1"/>
    </source>
</evidence>
<gene>
    <name evidence="10" type="primary">flgK</name>
    <name evidence="10" type="ORF">ACFSY7_19150</name>
</gene>
<comment type="similarity">
    <text evidence="3">Belongs to the flagella basal body rod proteins family.</text>
</comment>
<dbReference type="PANTHER" id="PTHR30033">
    <property type="entry name" value="FLAGELLAR HOOK-ASSOCIATED PROTEIN 1"/>
    <property type="match status" value="1"/>
</dbReference>
<reference evidence="11" key="1">
    <citation type="journal article" date="2019" name="Int. J. Syst. Evol. Microbiol.">
        <title>The Global Catalogue of Microorganisms (GCM) 10K type strain sequencing project: providing services to taxonomists for standard genome sequencing and annotation.</title>
        <authorList>
            <consortium name="The Broad Institute Genomics Platform"/>
            <consortium name="The Broad Institute Genome Sequencing Center for Infectious Disease"/>
            <person name="Wu L."/>
            <person name="Ma J."/>
        </authorList>
    </citation>
    <scope>NUCLEOTIDE SEQUENCE [LARGE SCALE GENOMIC DNA]</scope>
    <source>
        <strain evidence="11">KCTC 33522</strain>
    </source>
</reference>
<dbReference type="SUPFAM" id="SSF64518">
    <property type="entry name" value="Phase 1 flagellin"/>
    <property type="match status" value="1"/>
</dbReference>
<dbReference type="InterPro" id="IPR053927">
    <property type="entry name" value="FlgK_helical"/>
</dbReference>
<dbReference type="InterPro" id="IPR002371">
    <property type="entry name" value="FlgK"/>
</dbReference>
<evidence type="ECO:0000313" key="11">
    <source>
        <dbReference type="Proteomes" id="UP001597568"/>
    </source>
</evidence>
<keyword evidence="11" id="KW-1185">Reference proteome</keyword>
<dbReference type="Proteomes" id="UP001597568">
    <property type="component" value="Unassembled WGS sequence"/>
</dbReference>
<name>A0ABW5Y5X8_9BACL</name>
<evidence type="ECO:0000256" key="1">
    <source>
        <dbReference type="ARBA" id="ARBA00004365"/>
    </source>
</evidence>
<keyword evidence="6" id="KW-0975">Bacterial flagellum</keyword>
<dbReference type="PRINTS" id="PR01005">
    <property type="entry name" value="FLGHOOKAP1"/>
</dbReference>
<dbReference type="InterPro" id="IPR010930">
    <property type="entry name" value="Flg_bb/hook_C_dom"/>
</dbReference>
<organism evidence="10 11">
    <name type="scientific">Kurthia populi</name>
    <dbReference type="NCBI Taxonomy" id="1562132"/>
    <lineage>
        <taxon>Bacteria</taxon>
        <taxon>Bacillati</taxon>
        <taxon>Bacillota</taxon>
        <taxon>Bacilli</taxon>
        <taxon>Bacillales</taxon>
        <taxon>Caryophanaceae</taxon>
        <taxon>Kurthia</taxon>
    </lineage>
</organism>
<dbReference type="NCBIfam" id="TIGR02492">
    <property type="entry name" value="flgK_ends"/>
    <property type="match status" value="1"/>
</dbReference>
<feature type="domain" description="Flagellar basal body rod protein N-terminal" evidence="7">
    <location>
        <begin position="10"/>
        <end position="39"/>
    </location>
</feature>
<keyword evidence="10" id="KW-0966">Cell projection</keyword>
<keyword evidence="5" id="KW-0964">Secreted</keyword>
<feature type="domain" description="Flagellar hook-associated protein FlgK helical" evidence="9">
    <location>
        <begin position="103"/>
        <end position="274"/>
    </location>
</feature>
<comment type="caution">
    <text evidence="10">The sequence shown here is derived from an EMBL/GenBank/DDBJ whole genome shotgun (WGS) entry which is preliminary data.</text>
</comment>
<accession>A0ABW5Y5X8</accession>
<dbReference type="InterPro" id="IPR001444">
    <property type="entry name" value="Flag_bb_rod_N"/>
</dbReference>
<comment type="subcellular location">
    <subcellularLocation>
        <location evidence="1">Bacterial flagellum</location>
    </subcellularLocation>
    <subcellularLocation>
        <location evidence="2">Secreted</location>
    </subcellularLocation>
</comment>
<evidence type="ECO:0000256" key="4">
    <source>
        <dbReference type="ARBA" id="ARBA00016244"/>
    </source>
</evidence>
<proteinExistence type="inferred from homology"/>